<dbReference type="EMBL" id="FNSA01000003">
    <property type="protein sequence ID" value="SEC96125.1"/>
    <property type="molecule type" value="Genomic_DNA"/>
</dbReference>
<dbReference type="STRING" id="57704.SAMN04489793_3655"/>
<evidence type="ECO:0000313" key="1">
    <source>
        <dbReference type="EMBL" id="SEC96125.1"/>
    </source>
</evidence>
<gene>
    <name evidence="1" type="ORF">SAMN04489793_3655</name>
</gene>
<proteinExistence type="predicted"/>
<sequence>MYLGAVSFERAVGSIRGLEHPLVARCLTQDDVLALPTSQHAELLVQGDVADAEATRRLEPLLVELFVALDEEQ</sequence>
<dbReference type="AlphaFoldDB" id="A0A1H4WSA8"/>
<reference evidence="2" key="1">
    <citation type="submission" date="2016-10" db="EMBL/GenBank/DDBJ databases">
        <authorList>
            <person name="Varghese N."/>
            <person name="Submissions S."/>
        </authorList>
    </citation>
    <scope>NUCLEOTIDE SEQUENCE [LARGE SCALE GENOMIC DNA]</scope>
    <source>
        <strain evidence="2">DSM 44234</strain>
    </source>
</reference>
<dbReference type="Proteomes" id="UP000182241">
    <property type="component" value="Unassembled WGS sequence"/>
</dbReference>
<name>A0A1H4WSA8_TSUTY</name>
<organism evidence="1 2">
    <name type="scientific">Tsukamurella tyrosinosolvens</name>
    <dbReference type="NCBI Taxonomy" id="57704"/>
    <lineage>
        <taxon>Bacteria</taxon>
        <taxon>Bacillati</taxon>
        <taxon>Actinomycetota</taxon>
        <taxon>Actinomycetes</taxon>
        <taxon>Mycobacteriales</taxon>
        <taxon>Tsukamurellaceae</taxon>
        <taxon>Tsukamurella</taxon>
    </lineage>
</organism>
<protein>
    <submittedName>
        <fullName evidence="1">Uncharacterized protein</fullName>
    </submittedName>
</protein>
<evidence type="ECO:0000313" key="2">
    <source>
        <dbReference type="Proteomes" id="UP000182241"/>
    </source>
</evidence>
<keyword evidence="2" id="KW-1185">Reference proteome</keyword>
<accession>A0A1H4WSA8</accession>